<comment type="catalytic activity">
    <reaction evidence="9">
        <text>Endohydrolysis of (1-&gt;4)-beta-D-xylosidic linkages in xylans.</text>
        <dbReference type="EC" id="3.2.1.8"/>
    </reaction>
</comment>
<dbReference type="PROSITE" id="PS51760">
    <property type="entry name" value="GH10_2"/>
    <property type="match status" value="1"/>
</dbReference>
<name>A0A2K1NX31_9BACT</name>
<evidence type="ECO:0000256" key="3">
    <source>
        <dbReference type="ARBA" id="ARBA00022737"/>
    </source>
</evidence>
<evidence type="ECO:0000256" key="7">
    <source>
        <dbReference type="ARBA" id="ARBA00023326"/>
    </source>
</evidence>
<keyword evidence="11" id="KW-0858">Xylan degradation</keyword>
<dbReference type="Pfam" id="PF06452">
    <property type="entry name" value="CBM9_1"/>
    <property type="match status" value="2"/>
</dbReference>
<evidence type="ECO:0000256" key="6">
    <source>
        <dbReference type="ARBA" id="ARBA00023295"/>
    </source>
</evidence>
<dbReference type="InterPro" id="IPR001000">
    <property type="entry name" value="GH10_dom"/>
</dbReference>
<evidence type="ECO:0000313" key="11">
    <source>
        <dbReference type="EMBL" id="PNR95084.1"/>
    </source>
</evidence>
<protein>
    <recommendedName>
        <fullName evidence="9">Beta-xylanase</fullName>
        <ecNumber evidence="9">3.2.1.8</ecNumber>
    </recommendedName>
</protein>
<evidence type="ECO:0000256" key="1">
    <source>
        <dbReference type="ARBA" id="ARBA00007495"/>
    </source>
</evidence>
<feature type="active site" description="Nucleophile" evidence="8">
    <location>
        <position position="593"/>
    </location>
</feature>
<dbReference type="CDD" id="cd00241">
    <property type="entry name" value="DOMON_like"/>
    <property type="match status" value="1"/>
</dbReference>
<dbReference type="CDD" id="cd00005">
    <property type="entry name" value="CBM9_like_1"/>
    <property type="match status" value="1"/>
</dbReference>
<keyword evidence="6 9" id="KW-0326">Glycosidase</keyword>
<evidence type="ECO:0000256" key="2">
    <source>
        <dbReference type="ARBA" id="ARBA00022729"/>
    </source>
</evidence>
<dbReference type="Proteomes" id="UP000236434">
    <property type="component" value="Unassembled WGS sequence"/>
</dbReference>
<keyword evidence="5 9" id="KW-0119">Carbohydrate metabolism</keyword>
<dbReference type="SUPFAM" id="SSF49785">
    <property type="entry name" value="Galactose-binding domain-like"/>
    <property type="match status" value="2"/>
</dbReference>
<evidence type="ECO:0000256" key="5">
    <source>
        <dbReference type="ARBA" id="ARBA00023277"/>
    </source>
</evidence>
<keyword evidence="3" id="KW-0677">Repeat</keyword>
<dbReference type="OrthoDB" id="9809277at2"/>
<dbReference type="Pfam" id="PF02018">
    <property type="entry name" value="CBM_4_9"/>
    <property type="match status" value="2"/>
</dbReference>
<dbReference type="InterPro" id="IPR044846">
    <property type="entry name" value="GH10"/>
</dbReference>
<dbReference type="EMBL" id="AZRL01000022">
    <property type="protein sequence ID" value="PNR95084.1"/>
    <property type="molecule type" value="Genomic_DNA"/>
</dbReference>
<dbReference type="EC" id="3.2.1.8" evidence="9"/>
<comment type="caution">
    <text evidence="11">The sequence shown here is derived from an EMBL/GenBank/DDBJ whole genome shotgun (WGS) entry which is preliminary data.</text>
</comment>
<feature type="domain" description="GH10" evidence="10">
    <location>
        <begin position="352"/>
        <end position="677"/>
    </location>
</feature>
<dbReference type="GO" id="GO:0031176">
    <property type="term" value="F:endo-1,4-beta-xylanase activity"/>
    <property type="evidence" value="ECO:0007669"/>
    <property type="project" value="UniProtKB-EC"/>
</dbReference>
<organism evidence="11 12">
    <name type="scientific">Petrotoga olearia DSM 13574</name>
    <dbReference type="NCBI Taxonomy" id="1122955"/>
    <lineage>
        <taxon>Bacteria</taxon>
        <taxon>Thermotogati</taxon>
        <taxon>Thermotogota</taxon>
        <taxon>Thermotogae</taxon>
        <taxon>Petrotogales</taxon>
        <taxon>Petrotogaceae</taxon>
        <taxon>Petrotoga</taxon>
    </lineage>
</organism>
<keyword evidence="7 9" id="KW-0624">Polysaccharide degradation</keyword>
<reference evidence="11 12" key="1">
    <citation type="submission" date="2013-12" db="EMBL/GenBank/DDBJ databases">
        <title>Comparative genomics of Petrotoga isolates.</title>
        <authorList>
            <person name="Nesbo C.L."/>
            <person name="Charchuk R."/>
            <person name="Chow K."/>
        </authorList>
    </citation>
    <scope>NUCLEOTIDE SEQUENCE [LARGE SCALE GENOMIC DNA]</scope>
    <source>
        <strain evidence="11 12">DSM 13574</strain>
    </source>
</reference>
<sequence length="1041" mass="119072">MKDLLFVTSLLGIGLLAAILLGGSSETNSLNGFINPGDYEMVLNFEEPVQIEKVGEAVSITVVDEFSYEAQKSLKIENRTSGWEGAEIDLTKDWQIFNSANFQITTRIYQTSPDPQLFRIVAYIKDSKGERFETIAEKVVMPNYWKEINEEFKFSFNEPVEKFSLRIVTPLESNFTYYIDNFQILGTNKVERAGVISKTSFEDEQHSWEPRGDEVSISLSNEVSYSGKYSLAVEGRKSNWNGAQINLAKTLKPGTSYDFEIYVYQDTGEDQLITLTMQRKYASDANTNYDTILWQKKVPSDTWTQLTGSYTVKSGAVVEELIFYIESPNPTLSFYLDDFSIIDKSIPLYEPEWEIMALKDKYKDNFDIGVAIPYKVLVNPLEMKMVEKHFNSITAENEMKPESILMELGSYDFSVADEYIEYAKEKGIKVRGHTLVWHNQTPEWFFKDEDGNLISKDELLSRMETYIHDVVGHFKGEVYAWDVVNEAIDPNQPDGYRRSLWYEIMGPEYIEYAFKFAHEADPNAKLFYNDYNTYEPEKRDYIYNMVKELKAKGVPIDGIGMQMHIGIGTDLRQVEEAIKLFSSIPGIEIQITEIDMSIYTDQGSNYMSPPYEALVEQGYKYQELFDILKKYDDVITSVTFWGLKDDYSWKNQTRNDWPLLFDKDYQSKYAYWGIVEPAVLPIVPKSNAISQGTAIPYGMLDDDYLFSKPIFIYDENGKEKLNARIIWDENKLFVYGEVFNETSDEEDGVAIFIDPNNAKTPYLQEDDRWVIIHPDWTVEKNKEDVEVEYFVSPGYKKYSFECSINLPKKLEKEQKIGFDIAVIDGENIYSWSDNTNQQKSQTINYGVLTLEGASVGTAKYGTLVIDAEIDEVWSQNEEYITETIVSSSSNNAKASFRVLWDENALYVLAIVEDPVLNKENTNAWEQDSLEIFIDENNNKTGFYENDDAQYRVNYVNTPSFGTGGSAANFKTATKIVENGYIVEAAISWKFISPSGGEVVGFDVQVNDAGATGSRVGITTWNDPTGNNYQSTVNFGNIILEK</sequence>
<dbReference type="GO" id="GO:0030246">
    <property type="term" value="F:carbohydrate binding"/>
    <property type="evidence" value="ECO:0007669"/>
    <property type="project" value="InterPro"/>
</dbReference>
<evidence type="ECO:0000256" key="9">
    <source>
        <dbReference type="RuleBase" id="RU361174"/>
    </source>
</evidence>
<dbReference type="Pfam" id="PF00331">
    <property type="entry name" value="Glyco_hydro_10"/>
    <property type="match status" value="1"/>
</dbReference>
<proteinExistence type="inferred from homology"/>
<dbReference type="PANTHER" id="PTHR31490:SF90">
    <property type="entry name" value="ENDO-1,4-BETA-XYLANASE A"/>
    <property type="match status" value="1"/>
</dbReference>
<comment type="similarity">
    <text evidence="1 9">Belongs to the glycosyl hydrolase 10 (cellulase F) family.</text>
</comment>
<evidence type="ECO:0000256" key="8">
    <source>
        <dbReference type="PROSITE-ProRule" id="PRU10061"/>
    </source>
</evidence>
<dbReference type="Gene3D" id="2.60.120.260">
    <property type="entry name" value="Galactose-binding domain-like"/>
    <property type="match status" value="2"/>
</dbReference>
<dbReference type="GO" id="GO:0045493">
    <property type="term" value="P:xylan catabolic process"/>
    <property type="evidence" value="ECO:0007669"/>
    <property type="project" value="UniProtKB-KW"/>
</dbReference>
<dbReference type="Gene3D" id="2.60.40.1190">
    <property type="match status" value="2"/>
</dbReference>
<accession>A0A2K1NX31</accession>
<dbReference type="PROSITE" id="PS00591">
    <property type="entry name" value="GH10_1"/>
    <property type="match status" value="1"/>
</dbReference>
<keyword evidence="2" id="KW-0732">Signal</keyword>
<dbReference type="SMART" id="SM00633">
    <property type="entry name" value="Glyco_10"/>
    <property type="match status" value="1"/>
</dbReference>
<evidence type="ECO:0000259" key="10">
    <source>
        <dbReference type="PROSITE" id="PS51760"/>
    </source>
</evidence>
<dbReference type="SUPFAM" id="SSF49344">
    <property type="entry name" value="CBD9-like"/>
    <property type="match status" value="2"/>
</dbReference>
<dbReference type="Gene3D" id="3.20.20.80">
    <property type="entry name" value="Glycosidases"/>
    <property type="match status" value="1"/>
</dbReference>
<dbReference type="SUPFAM" id="SSF51445">
    <property type="entry name" value="(Trans)glycosidases"/>
    <property type="match status" value="1"/>
</dbReference>
<gene>
    <name evidence="11" type="ORF">X929_09605</name>
</gene>
<dbReference type="RefSeq" id="WP_103067748.1">
    <property type="nucleotide sequence ID" value="NZ_AZRL01000022.1"/>
</dbReference>
<dbReference type="InterPro" id="IPR008979">
    <property type="entry name" value="Galactose-bd-like_sf"/>
</dbReference>
<keyword evidence="4 9" id="KW-0378">Hydrolase</keyword>
<dbReference type="InterPro" id="IPR031158">
    <property type="entry name" value="GH10_AS"/>
</dbReference>
<evidence type="ECO:0000313" key="12">
    <source>
        <dbReference type="Proteomes" id="UP000236434"/>
    </source>
</evidence>
<evidence type="ECO:0000256" key="4">
    <source>
        <dbReference type="ARBA" id="ARBA00022801"/>
    </source>
</evidence>
<dbReference type="PRINTS" id="PR00134">
    <property type="entry name" value="GLHYDRLASE10"/>
</dbReference>
<dbReference type="PANTHER" id="PTHR31490">
    <property type="entry name" value="GLYCOSYL HYDROLASE"/>
    <property type="match status" value="1"/>
</dbReference>
<dbReference type="InterPro" id="IPR003305">
    <property type="entry name" value="CenC_carb-bd"/>
</dbReference>
<dbReference type="InterPro" id="IPR017853">
    <property type="entry name" value="GH"/>
</dbReference>
<dbReference type="InterPro" id="IPR010502">
    <property type="entry name" value="Carb-bd_dom_fam9"/>
</dbReference>
<dbReference type="AlphaFoldDB" id="A0A2K1NX31"/>